<protein>
    <submittedName>
        <fullName evidence="2">Putative isoamyl acetate-hydrolyzing esterase 1-like</fullName>
    </submittedName>
</protein>
<evidence type="ECO:0000313" key="2">
    <source>
        <dbReference type="EMBL" id="ROT81928.1"/>
    </source>
</evidence>
<dbReference type="InterPro" id="IPR045136">
    <property type="entry name" value="Iah1-like"/>
</dbReference>
<organism evidence="2 3">
    <name type="scientific">Penaeus vannamei</name>
    <name type="common">Whiteleg shrimp</name>
    <name type="synonym">Litopenaeus vannamei</name>
    <dbReference type="NCBI Taxonomy" id="6689"/>
    <lineage>
        <taxon>Eukaryota</taxon>
        <taxon>Metazoa</taxon>
        <taxon>Ecdysozoa</taxon>
        <taxon>Arthropoda</taxon>
        <taxon>Crustacea</taxon>
        <taxon>Multicrustacea</taxon>
        <taxon>Malacostraca</taxon>
        <taxon>Eumalacostraca</taxon>
        <taxon>Eucarida</taxon>
        <taxon>Decapoda</taxon>
        <taxon>Dendrobranchiata</taxon>
        <taxon>Penaeoidea</taxon>
        <taxon>Penaeidae</taxon>
        <taxon>Penaeus</taxon>
    </lineage>
</organism>
<dbReference type="InterPro" id="IPR013830">
    <property type="entry name" value="SGNH_hydro"/>
</dbReference>
<comment type="caution">
    <text evidence="2">The sequence shown here is derived from an EMBL/GenBank/DDBJ whole genome shotgun (WGS) entry which is preliminary data.</text>
</comment>
<dbReference type="Gene3D" id="3.40.50.1110">
    <property type="entry name" value="SGNH hydrolase"/>
    <property type="match status" value="1"/>
</dbReference>
<feature type="domain" description="SGNH hydrolase-type esterase" evidence="1">
    <location>
        <begin position="13"/>
        <end position="192"/>
    </location>
</feature>
<dbReference type="PANTHER" id="PTHR14209:SF19">
    <property type="entry name" value="ISOAMYL ACETATE-HYDROLYZING ESTERASE 1 HOMOLOG"/>
    <property type="match status" value="1"/>
</dbReference>
<proteinExistence type="predicted"/>
<keyword evidence="3" id="KW-1185">Reference proteome</keyword>
<gene>
    <name evidence="2" type="ORF">C7M84_024915</name>
</gene>
<dbReference type="OrthoDB" id="671439at2759"/>
<reference evidence="2 3" key="2">
    <citation type="submission" date="2019-01" db="EMBL/GenBank/DDBJ databases">
        <title>The decoding of complex shrimp genome reveals the adaptation for benthos swimmer, frequently molting mechanism and breeding impact on genome.</title>
        <authorList>
            <person name="Sun Y."/>
            <person name="Gao Y."/>
            <person name="Yu Y."/>
        </authorList>
    </citation>
    <scope>NUCLEOTIDE SEQUENCE [LARGE SCALE GENOMIC DNA]</scope>
    <source>
        <tissue evidence="2">Muscle</tissue>
    </source>
</reference>
<dbReference type="SUPFAM" id="SSF52266">
    <property type="entry name" value="SGNH hydrolase"/>
    <property type="match status" value="1"/>
</dbReference>
<dbReference type="STRING" id="6689.A0A3R7SYP4"/>
<evidence type="ECO:0000313" key="3">
    <source>
        <dbReference type="Proteomes" id="UP000283509"/>
    </source>
</evidence>
<dbReference type="EMBL" id="QCYY01000904">
    <property type="protein sequence ID" value="ROT81928.1"/>
    <property type="molecule type" value="Genomic_DNA"/>
</dbReference>
<name>A0A3R7SYP4_PENVA</name>
<sequence>MAARVVKWPKILLFGDSLTQRSFSPDGCWGALLADHFQRRADVVVRGFSGYNTRNCLALLPYVATDLKDVVGATVFLGANDASAENTQQAVPLEEYSDNMKAIVRHFQNAGVKPIVITPPALDGEGWNNYCKETGRCYAKDEALTSKYAEACSGVASEMGVPCVDLHTAMINQADWKNLLCDGLHLSQRGSELLASLLAPTVEKHLSSRLSKDHILPLWNEIEADNSVGAFKDWCEKNV</sequence>
<dbReference type="Proteomes" id="UP000283509">
    <property type="component" value="Unassembled WGS sequence"/>
</dbReference>
<dbReference type="InterPro" id="IPR036514">
    <property type="entry name" value="SGNH_hydro_sf"/>
</dbReference>
<dbReference type="CDD" id="cd01838">
    <property type="entry name" value="Isoamyl_acetate_hydrolase_like"/>
    <property type="match status" value="1"/>
</dbReference>
<dbReference type="Pfam" id="PF13472">
    <property type="entry name" value="Lipase_GDSL_2"/>
    <property type="match status" value="1"/>
</dbReference>
<dbReference type="PANTHER" id="PTHR14209">
    <property type="entry name" value="ISOAMYL ACETATE-HYDROLYZING ESTERASE 1"/>
    <property type="match status" value="1"/>
</dbReference>
<reference evidence="2 3" key="1">
    <citation type="submission" date="2018-04" db="EMBL/GenBank/DDBJ databases">
        <authorList>
            <person name="Zhang X."/>
            <person name="Yuan J."/>
            <person name="Li F."/>
            <person name="Xiang J."/>
        </authorList>
    </citation>
    <scope>NUCLEOTIDE SEQUENCE [LARGE SCALE GENOMIC DNA]</scope>
    <source>
        <tissue evidence="2">Muscle</tissue>
    </source>
</reference>
<dbReference type="AlphaFoldDB" id="A0A3R7SYP4"/>
<accession>A0A3R7SYP4</accession>
<evidence type="ECO:0000259" key="1">
    <source>
        <dbReference type="Pfam" id="PF13472"/>
    </source>
</evidence>